<dbReference type="Pfam" id="PF01135">
    <property type="entry name" value="PCMT"/>
    <property type="match status" value="1"/>
</dbReference>
<comment type="similarity">
    <text evidence="2">Belongs to the methyltransferase superfamily. L-isoaspartyl/D-aspartyl protein methyltransferase family.</text>
</comment>
<keyword evidence="13" id="KW-1185">Reference proteome</keyword>
<evidence type="ECO:0000313" key="12">
    <source>
        <dbReference type="EMBL" id="EPE99136.1"/>
    </source>
</evidence>
<accession>S3I1Q3</accession>
<proteinExistence type="inferred from homology"/>
<protein>
    <recommendedName>
        <fullName evidence="4">Protein-L-isoaspartate O-methyltransferase</fullName>
        <ecNumber evidence="3">2.1.1.77</ecNumber>
    </recommendedName>
    <alternativeName>
        <fullName evidence="11">L-isoaspartyl protein carboxyl methyltransferase</fullName>
    </alternativeName>
    <alternativeName>
        <fullName evidence="9">Protein L-isoaspartyl methyltransferase</fullName>
    </alternativeName>
    <alternativeName>
        <fullName evidence="10">Protein-beta-aspartate methyltransferase</fullName>
    </alternativeName>
</protein>
<evidence type="ECO:0000256" key="1">
    <source>
        <dbReference type="ARBA" id="ARBA00004496"/>
    </source>
</evidence>
<keyword evidence="8" id="KW-0949">S-adenosyl-L-methionine</keyword>
<keyword evidence="6 12" id="KW-0489">Methyltransferase</keyword>
<evidence type="ECO:0000313" key="13">
    <source>
        <dbReference type="Proteomes" id="UP000014411"/>
    </source>
</evidence>
<dbReference type="eggNOG" id="COG2518">
    <property type="taxonomic scope" value="Bacteria"/>
</dbReference>
<comment type="subcellular location">
    <subcellularLocation>
        <location evidence="1">Cytoplasm</location>
    </subcellularLocation>
</comment>
<keyword evidence="7 12" id="KW-0808">Transferase</keyword>
<evidence type="ECO:0000256" key="9">
    <source>
        <dbReference type="ARBA" id="ARBA00030757"/>
    </source>
</evidence>
<dbReference type="AlphaFoldDB" id="S3I1Q3"/>
<evidence type="ECO:0000256" key="3">
    <source>
        <dbReference type="ARBA" id="ARBA00011890"/>
    </source>
</evidence>
<dbReference type="SUPFAM" id="SSF53335">
    <property type="entry name" value="S-adenosyl-L-methionine-dependent methyltransferases"/>
    <property type="match status" value="1"/>
</dbReference>
<evidence type="ECO:0000256" key="4">
    <source>
        <dbReference type="ARBA" id="ARBA00013346"/>
    </source>
</evidence>
<dbReference type="CDD" id="cd02440">
    <property type="entry name" value="AdoMet_MTases"/>
    <property type="match status" value="1"/>
</dbReference>
<keyword evidence="5" id="KW-0963">Cytoplasm</keyword>
<dbReference type="EC" id="2.1.1.77" evidence="3"/>
<evidence type="ECO:0000256" key="6">
    <source>
        <dbReference type="ARBA" id="ARBA00022603"/>
    </source>
</evidence>
<evidence type="ECO:0000256" key="8">
    <source>
        <dbReference type="ARBA" id="ARBA00022691"/>
    </source>
</evidence>
<name>S3I1Q3_9HYPH</name>
<evidence type="ECO:0000256" key="2">
    <source>
        <dbReference type="ARBA" id="ARBA00005369"/>
    </source>
</evidence>
<dbReference type="STRING" id="990285.RGCCGE502_06704"/>
<reference evidence="12 13" key="1">
    <citation type="journal article" date="2012" name="J. Bacteriol.">
        <title>Genome sequence of Rhizobium grahamii CCGE502, a broad-host-range symbiont with low nodulation competitiveness in Phaseolus vulgaris.</title>
        <authorList>
            <person name="Althabegoiti M.J."/>
            <person name="Lozano L."/>
            <person name="Torres-Tejerizo G."/>
            <person name="Ormeno-Orrillo E."/>
            <person name="Rogel M.A."/>
            <person name="Gonzalez V."/>
            <person name="Martinez-Romero E."/>
        </authorList>
    </citation>
    <scope>NUCLEOTIDE SEQUENCE [LARGE SCALE GENOMIC DNA]</scope>
    <source>
        <strain evidence="12 13">CCGE 502</strain>
    </source>
</reference>
<dbReference type="Gene3D" id="3.40.50.150">
    <property type="entry name" value="Vaccinia Virus protein VP39"/>
    <property type="match status" value="1"/>
</dbReference>
<dbReference type="InterPro" id="IPR000682">
    <property type="entry name" value="PCMT"/>
</dbReference>
<evidence type="ECO:0000256" key="7">
    <source>
        <dbReference type="ARBA" id="ARBA00022679"/>
    </source>
</evidence>
<gene>
    <name evidence="12" type="ORF">RGCCGE502_06704</name>
</gene>
<evidence type="ECO:0000256" key="5">
    <source>
        <dbReference type="ARBA" id="ARBA00022490"/>
    </source>
</evidence>
<dbReference type="PANTHER" id="PTHR11579:SF0">
    <property type="entry name" value="PROTEIN-L-ISOASPARTATE(D-ASPARTATE) O-METHYLTRANSFERASE"/>
    <property type="match status" value="1"/>
</dbReference>
<dbReference type="EMBL" id="AEYE02000008">
    <property type="protein sequence ID" value="EPE99136.1"/>
    <property type="molecule type" value="Genomic_DNA"/>
</dbReference>
<dbReference type="GO" id="GO:0004719">
    <property type="term" value="F:protein-L-isoaspartate (D-aspartate) O-methyltransferase activity"/>
    <property type="evidence" value="ECO:0007669"/>
    <property type="project" value="UniProtKB-EC"/>
</dbReference>
<dbReference type="PANTHER" id="PTHR11579">
    <property type="entry name" value="PROTEIN-L-ISOASPARTATE O-METHYLTRANSFERASE"/>
    <property type="match status" value="1"/>
</dbReference>
<organism evidence="12 13">
    <name type="scientific">Rhizobium grahamii CCGE 502</name>
    <dbReference type="NCBI Taxonomy" id="990285"/>
    <lineage>
        <taxon>Bacteria</taxon>
        <taxon>Pseudomonadati</taxon>
        <taxon>Pseudomonadota</taxon>
        <taxon>Alphaproteobacteria</taxon>
        <taxon>Hyphomicrobiales</taxon>
        <taxon>Rhizobiaceae</taxon>
        <taxon>Rhizobium/Agrobacterium group</taxon>
        <taxon>Rhizobium</taxon>
    </lineage>
</organism>
<evidence type="ECO:0000256" key="10">
    <source>
        <dbReference type="ARBA" id="ARBA00031323"/>
    </source>
</evidence>
<comment type="caution">
    <text evidence="12">The sequence shown here is derived from an EMBL/GenBank/DDBJ whole genome shotgun (WGS) entry which is preliminary data.</text>
</comment>
<dbReference type="InterPro" id="IPR029063">
    <property type="entry name" value="SAM-dependent_MTases_sf"/>
</dbReference>
<dbReference type="GO" id="GO:0032259">
    <property type="term" value="P:methylation"/>
    <property type="evidence" value="ECO:0007669"/>
    <property type="project" value="UniProtKB-KW"/>
</dbReference>
<dbReference type="Proteomes" id="UP000014411">
    <property type="component" value="Unassembled WGS sequence"/>
</dbReference>
<dbReference type="GO" id="GO:0005737">
    <property type="term" value="C:cytoplasm"/>
    <property type="evidence" value="ECO:0007669"/>
    <property type="project" value="UniProtKB-SubCell"/>
</dbReference>
<evidence type="ECO:0000256" key="11">
    <source>
        <dbReference type="ARBA" id="ARBA00031350"/>
    </source>
</evidence>
<dbReference type="HOGENOM" id="CLU_066224_0_0_5"/>
<sequence length="322" mass="35822">MFPYLFFTDPLNLTDVNRPIHFGEWMPAFTLVRTMDDEALANSRRAFATQVLSKEGVLSDEALLRAFATVPRERFLGPPPWKMAGWGGYVDIASDDPAAVYQDALFALQHQRHINNGSPSLHARGIHKLALREGDTICHVGAGSGYYTAILSLLVGSSGNVTAVEFDAELAVRAEENLRAYPNVRVVHGNGLEWPREPADAVYVNFAIHFLVDAWVERLRVGGRLILPLGVPDVDARGPTGLASYAGFFLFRREEHGYAAEYLCPVAFVWGEAVKSGFVSYRRLEAAFYKGGMEQVRALRWKGPRQGKEWYSEVDWGLVFGA</sequence>